<reference evidence="3 4" key="1">
    <citation type="submission" date="2019-01" db="EMBL/GenBank/DDBJ databases">
        <authorList>
            <person name="Zhang S."/>
        </authorList>
    </citation>
    <scope>NUCLEOTIDE SEQUENCE [LARGE SCALE GENOMIC DNA]</scope>
    <source>
        <strain evidence="3 4">1626</strain>
    </source>
</reference>
<dbReference type="AlphaFoldDB" id="A0A4Z1R334"/>
<evidence type="ECO:0000256" key="2">
    <source>
        <dbReference type="SAM" id="SignalP"/>
    </source>
</evidence>
<comment type="caution">
    <text evidence="3">The sequence shown here is derived from an EMBL/GenBank/DDBJ whole genome shotgun (WGS) entry which is preliminary data.</text>
</comment>
<keyword evidence="1" id="KW-0472">Membrane</keyword>
<dbReference type="EMBL" id="SPUH01000001">
    <property type="protein sequence ID" value="TKS53356.1"/>
    <property type="molecule type" value="Genomic_DNA"/>
</dbReference>
<dbReference type="Pfam" id="PF13163">
    <property type="entry name" value="DUF3999"/>
    <property type="match status" value="1"/>
</dbReference>
<name>A0A4Z1R334_9GAMM</name>
<feature type="chain" id="PRO_5021372176" evidence="2">
    <location>
        <begin position="22"/>
        <end position="451"/>
    </location>
</feature>
<protein>
    <submittedName>
        <fullName evidence="3">DUF3999 family protein</fullName>
    </submittedName>
</protein>
<gene>
    <name evidence="3" type="ORF">E4582_00275</name>
</gene>
<sequence>MIRTLARSVAAFALSVPLAVAASAVPVGSDYGWQWPLSLSAGDAGAYRVELTPDIYAAAWSPTLADVIVVNGDGHPVPSTLVDATVEERPVLREVPWFPLPGGRAQRDIAAISEIDTDGRLRRVELRGAEDAATAWLLDASQLDGGLLALRLSWADSQPAFEQVFRVEASDDLKQWQPVQPEARVFDLRRDDARLLQGRIAFTAPTQARYLRLLPLRASMPALQLTAVQAEVRLPEAASSWQWRALAPRAVRVDGRDGFEYRLDGRYPVTRVDLATAGNASSRWTLSVRDRDDAPWRVVATDWVVYRLGADADSRSPPQLLPAPLRDRAWRLEPESPVAAPPDLLLGYRPEALVFVAEGTQPFAVYAGSARAKRAAAPVTQMLDALRTRHGADWRPAAATPGSGTALAGEAALTPSRDWTTWVLWTVLLAGVAVVAGFAVSLLRRGSAPTG</sequence>
<keyword evidence="1" id="KW-0812">Transmembrane</keyword>
<dbReference type="RefSeq" id="WP_134672742.1">
    <property type="nucleotide sequence ID" value="NZ_SPUH01000001.1"/>
</dbReference>
<feature type="signal peptide" evidence="2">
    <location>
        <begin position="1"/>
        <end position="21"/>
    </location>
</feature>
<evidence type="ECO:0000313" key="3">
    <source>
        <dbReference type="EMBL" id="TKS53356.1"/>
    </source>
</evidence>
<keyword evidence="2" id="KW-0732">Signal</keyword>
<accession>A0A4Z1R334</accession>
<evidence type="ECO:0000313" key="4">
    <source>
        <dbReference type="Proteomes" id="UP000298681"/>
    </source>
</evidence>
<keyword evidence="4" id="KW-1185">Reference proteome</keyword>
<proteinExistence type="predicted"/>
<feature type="transmembrane region" description="Helical" evidence="1">
    <location>
        <begin position="422"/>
        <end position="443"/>
    </location>
</feature>
<evidence type="ECO:0000256" key="1">
    <source>
        <dbReference type="SAM" id="Phobius"/>
    </source>
</evidence>
<organism evidence="3 4">
    <name type="scientific">Luteimonas yindakuii</name>
    <dbReference type="NCBI Taxonomy" id="2565782"/>
    <lineage>
        <taxon>Bacteria</taxon>
        <taxon>Pseudomonadati</taxon>
        <taxon>Pseudomonadota</taxon>
        <taxon>Gammaproteobacteria</taxon>
        <taxon>Lysobacterales</taxon>
        <taxon>Lysobacteraceae</taxon>
        <taxon>Luteimonas</taxon>
    </lineage>
</organism>
<dbReference type="InterPro" id="IPR025060">
    <property type="entry name" value="DUF3999"/>
</dbReference>
<keyword evidence="1" id="KW-1133">Transmembrane helix</keyword>
<dbReference type="Proteomes" id="UP000298681">
    <property type="component" value="Unassembled WGS sequence"/>
</dbReference>